<dbReference type="PROSITE" id="PS51353">
    <property type="entry name" value="ARSC"/>
    <property type="match status" value="1"/>
</dbReference>
<evidence type="ECO:0000313" key="3">
    <source>
        <dbReference type="Proteomes" id="UP000235670"/>
    </source>
</evidence>
<sequence>MLNIYEYPTCTTCKKAKKLLTEKNIEANYYNVKENTPSEEDFEKILNTFNIPLKKLFNTSGNLYKEMKLKDKFDTLTVKDAVKLLHENGMLIKRPLVYDFENDILLLGFKEEEWEKALL</sequence>
<organism evidence="2 3">
    <name type="scientific">Gemella sanguinis</name>
    <dbReference type="NCBI Taxonomy" id="84135"/>
    <lineage>
        <taxon>Bacteria</taxon>
        <taxon>Bacillati</taxon>
        <taxon>Bacillota</taxon>
        <taxon>Bacilli</taxon>
        <taxon>Bacillales</taxon>
        <taxon>Gemellaceae</taxon>
        <taxon>Gemella</taxon>
    </lineage>
</organism>
<dbReference type="OrthoDB" id="9794155at2"/>
<dbReference type="STRING" id="84135.GCA_001052115_00669"/>
<comment type="caution">
    <text evidence="2">The sequence shown here is derived from an EMBL/GenBank/DDBJ whole genome shotgun (WGS) entry which is preliminary data.</text>
</comment>
<dbReference type="Proteomes" id="UP000235670">
    <property type="component" value="Unassembled WGS sequence"/>
</dbReference>
<dbReference type="AlphaFoldDB" id="A0A2N6SDX4"/>
<dbReference type="InterPro" id="IPR006660">
    <property type="entry name" value="Arsenate_reductase-like"/>
</dbReference>
<dbReference type="SUPFAM" id="SSF52833">
    <property type="entry name" value="Thioredoxin-like"/>
    <property type="match status" value="1"/>
</dbReference>
<dbReference type="RefSeq" id="WP_065378319.1">
    <property type="nucleotide sequence ID" value="NZ_JWDE01000055.1"/>
</dbReference>
<dbReference type="InterPro" id="IPR006504">
    <property type="entry name" value="Tscrpt_reg_Spx/MgsR"/>
</dbReference>
<gene>
    <name evidence="2" type="ORF">CJ218_06850</name>
</gene>
<reference evidence="2 3" key="1">
    <citation type="submission" date="2017-09" db="EMBL/GenBank/DDBJ databases">
        <title>Bacterial strain isolated from the female urinary microbiota.</title>
        <authorList>
            <person name="Thomas-White K."/>
            <person name="Kumar N."/>
            <person name="Forster S."/>
            <person name="Putonti C."/>
            <person name="Lawley T."/>
            <person name="Wolfe A.J."/>
        </authorList>
    </citation>
    <scope>NUCLEOTIDE SEQUENCE [LARGE SCALE GENOMIC DNA]</scope>
    <source>
        <strain evidence="2 3">UMB0186</strain>
    </source>
</reference>
<proteinExistence type="inferred from homology"/>
<comment type="similarity">
    <text evidence="1">Belongs to the ArsC family.</text>
</comment>
<dbReference type="PANTHER" id="PTHR30041">
    <property type="entry name" value="ARSENATE REDUCTASE"/>
    <property type="match status" value="1"/>
</dbReference>
<accession>A0A2N6SDX4</accession>
<name>A0A2N6SDX4_9BACL</name>
<dbReference type="NCBIfam" id="TIGR01617">
    <property type="entry name" value="arsC_related"/>
    <property type="match status" value="1"/>
</dbReference>
<dbReference type="PANTHER" id="PTHR30041:SF8">
    <property type="entry name" value="PROTEIN YFFB"/>
    <property type="match status" value="1"/>
</dbReference>
<dbReference type="EMBL" id="PNGT01000007">
    <property type="protein sequence ID" value="PMC52113.1"/>
    <property type="molecule type" value="Genomic_DNA"/>
</dbReference>
<protein>
    <submittedName>
        <fullName evidence="2">ArsC family transcriptional regulator</fullName>
    </submittedName>
</protein>
<dbReference type="Gene3D" id="3.40.30.10">
    <property type="entry name" value="Glutaredoxin"/>
    <property type="match status" value="1"/>
</dbReference>
<evidence type="ECO:0000256" key="1">
    <source>
        <dbReference type="PROSITE-ProRule" id="PRU01282"/>
    </source>
</evidence>
<dbReference type="InterPro" id="IPR036249">
    <property type="entry name" value="Thioredoxin-like_sf"/>
</dbReference>
<dbReference type="Pfam" id="PF03960">
    <property type="entry name" value="ArsC"/>
    <property type="match status" value="1"/>
</dbReference>
<evidence type="ECO:0000313" key="2">
    <source>
        <dbReference type="EMBL" id="PMC52113.1"/>
    </source>
</evidence>